<proteinExistence type="predicted"/>
<protein>
    <submittedName>
        <fullName evidence="1">Uncharacterized protein</fullName>
    </submittedName>
</protein>
<evidence type="ECO:0000313" key="1">
    <source>
        <dbReference type="EMBL" id="PSF34963.1"/>
    </source>
</evidence>
<sequence length="65" mass="7317">MSNPNPKTDQLKPYQVKALSEPLAAKPLTVRVSVEVDEAIRSLPNKAEWMRRVLTEAASEELLKE</sequence>
<reference evidence="1 2" key="2">
    <citation type="submission" date="2018-03" db="EMBL/GenBank/DDBJ databases">
        <authorList>
            <person name="Keele B.F."/>
        </authorList>
    </citation>
    <scope>NUCLEOTIDE SEQUENCE [LARGE SCALE GENOMIC DNA]</scope>
    <source>
        <strain evidence="1 2">CCALA 016</strain>
    </source>
</reference>
<dbReference type="OrthoDB" id="488725at2"/>
<organism evidence="1 2">
    <name type="scientific">Aphanothece hegewaldii CCALA 016</name>
    <dbReference type="NCBI Taxonomy" id="2107694"/>
    <lineage>
        <taxon>Bacteria</taxon>
        <taxon>Bacillati</taxon>
        <taxon>Cyanobacteriota</taxon>
        <taxon>Cyanophyceae</taxon>
        <taxon>Oscillatoriophycideae</taxon>
        <taxon>Chroococcales</taxon>
        <taxon>Aphanothecaceae</taxon>
        <taxon>Aphanothece</taxon>
    </lineage>
</organism>
<comment type="caution">
    <text evidence="1">The sequence shown here is derived from an EMBL/GenBank/DDBJ whole genome shotgun (WGS) entry which is preliminary data.</text>
</comment>
<dbReference type="Proteomes" id="UP000239001">
    <property type="component" value="Unassembled WGS sequence"/>
</dbReference>
<name>A0A2T1LU58_9CHRO</name>
<evidence type="ECO:0000313" key="2">
    <source>
        <dbReference type="Proteomes" id="UP000239001"/>
    </source>
</evidence>
<keyword evidence="2" id="KW-1185">Reference proteome</keyword>
<gene>
    <name evidence="1" type="ORF">C7H19_18335</name>
</gene>
<accession>A0A2T1LU58</accession>
<reference evidence="1 2" key="1">
    <citation type="submission" date="2018-03" db="EMBL/GenBank/DDBJ databases">
        <title>The ancient ancestry and fast evolution of plastids.</title>
        <authorList>
            <person name="Moore K.R."/>
            <person name="Magnabosco C."/>
            <person name="Momper L."/>
            <person name="Gold D.A."/>
            <person name="Bosak T."/>
            <person name="Fournier G.P."/>
        </authorList>
    </citation>
    <scope>NUCLEOTIDE SEQUENCE [LARGE SCALE GENOMIC DNA]</scope>
    <source>
        <strain evidence="1 2">CCALA 016</strain>
    </source>
</reference>
<dbReference type="EMBL" id="PXOH01000024">
    <property type="protein sequence ID" value="PSF34963.1"/>
    <property type="molecule type" value="Genomic_DNA"/>
</dbReference>
<dbReference type="RefSeq" id="WP_106458371.1">
    <property type="nucleotide sequence ID" value="NZ_PXOH01000024.1"/>
</dbReference>
<dbReference type="AlphaFoldDB" id="A0A2T1LU58"/>